<sequence length="68" mass="7942">MEVSIIPQKKFECVAGRDYLKARITLIVSAKTKEEKRELRARWEQLEENGSLNELLELVREMEAGSYD</sequence>
<name>R4KGK9_9FIRM</name>
<dbReference type="RefSeq" id="WP_006524628.1">
    <property type="nucleotide sequence ID" value="NC_021184.1"/>
</dbReference>
<organism evidence="1 2">
    <name type="scientific">Desulfoscipio gibsoniae DSM 7213</name>
    <dbReference type="NCBI Taxonomy" id="767817"/>
    <lineage>
        <taxon>Bacteria</taxon>
        <taxon>Bacillati</taxon>
        <taxon>Bacillota</taxon>
        <taxon>Clostridia</taxon>
        <taxon>Eubacteriales</taxon>
        <taxon>Desulfallaceae</taxon>
        <taxon>Desulfoscipio</taxon>
    </lineage>
</organism>
<dbReference type="AlphaFoldDB" id="R4KGK9"/>
<keyword evidence="2" id="KW-1185">Reference proteome</keyword>
<accession>R4KGK9</accession>
<dbReference type="STRING" id="767817.Desgi_0029"/>
<dbReference type="EMBL" id="CP003273">
    <property type="protein sequence ID" value="AGK99649.1"/>
    <property type="molecule type" value="Genomic_DNA"/>
</dbReference>
<reference evidence="1 2" key="1">
    <citation type="submission" date="2012-01" db="EMBL/GenBank/DDBJ databases">
        <title>Complete sequence of Desulfotomaculum gibsoniae DSM 7213.</title>
        <authorList>
            <consortium name="US DOE Joint Genome Institute"/>
            <person name="Lucas S."/>
            <person name="Han J."/>
            <person name="Lapidus A."/>
            <person name="Cheng J.-F."/>
            <person name="Goodwin L."/>
            <person name="Pitluck S."/>
            <person name="Peters L."/>
            <person name="Ovchinnikova G."/>
            <person name="Teshima H."/>
            <person name="Detter J.C."/>
            <person name="Han C."/>
            <person name="Tapia R."/>
            <person name="Land M."/>
            <person name="Hauser L."/>
            <person name="Kyrpides N."/>
            <person name="Ivanova N."/>
            <person name="Pagani I."/>
            <person name="Parshina S."/>
            <person name="Plugge C."/>
            <person name="Muyzer G."/>
            <person name="Kuever J."/>
            <person name="Ivanova A."/>
            <person name="Nazina T."/>
            <person name="Klenk H.-P."/>
            <person name="Brambilla E."/>
            <person name="Spring S."/>
            <person name="Stams A.F."/>
            <person name="Woyke T."/>
        </authorList>
    </citation>
    <scope>NUCLEOTIDE SEQUENCE [LARGE SCALE GENOMIC DNA]</scope>
    <source>
        <strain evidence="1 2">DSM 7213</strain>
    </source>
</reference>
<gene>
    <name evidence="1" type="ORF">Desgi_0029</name>
</gene>
<dbReference type="HOGENOM" id="CLU_2787036_0_0_9"/>
<evidence type="ECO:0000313" key="1">
    <source>
        <dbReference type="EMBL" id="AGK99649.1"/>
    </source>
</evidence>
<evidence type="ECO:0000313" key="2">
    <source>
        <dbReference type="Proteomes" id="UP000013520"/>
    </source>
</evidence>
<proteinExistence type="predicted"/>
<protein>
    <submittedName>
        <fullName evidence="1">Uncharacterized protein</fullName>
    </submittedName>
</protein>
<dbReference type="KEGG" id="dgi:Desgi_0029"/>
<dbReference type="Proteomes" id="UP000013520">
    <property type="component" value="Chromosome"/>
</dbReference>